<name>A0A6C0J6E0_9ZZZZ</name>
<feature type="compositionally biased region" description="Basic residues" evidence="1">
    <location>
        <begin position="71"/>
        <end position="126"/>
    </location>
</feature>
<proteinExistence type="predicted"/>
<evidence type="ECO:0000313" key="2">
    <source>
        <dbReference type="EMBL" id="QHT99527.1"/>
    </source>
</evidence>
<feature type="compositionally biased region" description="Low complexity" evidence="1">
    <location>
        <begin position="58"/>
        <end position="70"/>
    </location>
</feature>
<evidence type="ECO:0000256" key="1">
    <source>
        <dbReference type="SAM" id="MobiDB-lite"/>
    </source>
</evidence>
<feature type="region of interest" description="Disordered" evidence="1">
    <location>
        <begin position="14"/>
        <end position="137"/>
    </location>
</feature>
<sequence length="152" mass="17242">MNNGNNICLLYMQKRRSARTSPKRKSFSSKMASTNKKIDAWKKSQKKKSKCSCCGLVNCNCPSNCKSCNSGKRKSPKRSSGKRSSGKRRRSSPKRRRSSPKRRRSSGKRRSSSPKRRSSSGKRSRSKQNGGYKKQHGGAFLETINSFIQRLF</sequence>
<organism evidence="2">
    <name type="scientific">viral metagenome</name>
    <dbReference type="NCBI Taxonomy" id="1070528"/>
    <lineage>
        <taxon>unclassified sequences</taxon>
        <taxon>metagenomes</taxon>
        <taxon>organismal metagenomes</taxon>
    </lineage>
</organism>
<dbReference type="AlphaFoldDB" id="A0A6C0J6E0"/>
<dbReference type="EMBL" id="MN740310">
    <property type="protein sequence ID" value="QHT99527.1"/>
    <property type="molecule type" value="Genomic_DNA"/>
</dbReference>
<accession>A0A6C0J6E0</accession>
<protein>
    <submittedName>
        <fullName evidence="2">Uncharacterized protein</fullName>
    </submittedName>
</protein>
<feature type="compositionally biased region" description="Basic residues" evidence="1">
    <location>
        <begin position="14"/>
        <end position="27"/>
    </location>
</feature>
<reference evidence="2" key="1">
    <citation type="journal article" date="2020" name="Nature">
        <title>Giant virus diversity and host interactions through global metagenomics.</title>
        <authorList>
            <person name="Schulz F."/>
            <person name="Roux S."/>
            <person name="Paez-Espino D."/>
            <person name="Jungbluth S."/>
            <person name="Walsh D.A."/>
            <person name="Denef V.J."/>
            <person name="McMahon K.D."/>
            <person name="Konstantinidis K.T."/>
            <person name="Eloe-Fadrosh E.A."/>
            <person name="Kyrpides N.C."/>
            <person name="Woyke T."/>
        </authorList>
    </citation>
    <scope>NUCLEOTIDE SEQUENCE</scope>
    <source>
        <strain evidence="2">GVMAG-M-3300025727-45</strain>
    </source>
</reference>